<dbReference type="PANTHER" id="PTHR10707:SF10">
    <property type="entry name" value="CYTOCHROME C OXIDASE SUBUNIT 4"/>
    <property type="match status" value="1"/>
</dbReference>
<evidence type="ECO:0000256" key="8">
    <source>
        <dbReference type="ARBA" id="ARBA00023002"/>
    </source>
</evidence>
<feature type="transmembrane region" description="Helical" evidence="11">
    <location>
        <begin position="94"/>
        <end position="116"/>
    </location>
</feature>
<dbReference type="EMBL" id="KV454545">
    <property type="protein sequence ID" value="ODV65146.1"/>
    <property type="molecule type" value="Genomic_DNA"/>
</dbReference>
<dbReference type="CDD" id="cd00922">
    <property type="entry name" value="Cyt_c_Oxidase_IV"/>
    <property type="match status" value="1"/>
</dbReference>
<evidence type="ECO:0000256" key="1">
    <source>
        <dbReference type="ARBA" id="ARBA00004434"/>
    </source>
</evidence>
<dbReference type="SUPFAM" id="SSF81406">
    <property type="entry name" value="Mitochondrial cytochrome c oxidase subunit IV"/>
    <property type="match status" value="1"/>
</dbReference>
<evidence type="ECO:0000256" key="9">
    <source>
        <dbReference type="ARBA" id="ARBA00023128"/>
    </source>
</evidence>
<dbReference type="GO" id="GO:0005743">
    <property type="term" value="C:mitochondrial inner membrane"/>
    <property type="evidence" value="ECO:0007669"/>
    <property type="project" value="UniProtKB-SubCell"/>
</dbReference>
<keyword evidence="4 11" id="KW-0812">Transmembrane</keyword>
<gene>
    <name evidence="12" type="ORF">HYPBUDRAFT_114213</name>
</gene>
<dbReference type="GO" id="GO:0004129">
    <property type="term" value="F:cytochrome-c oxidase activity"/>
    <property type="evidence" value="ECO:0007669"/>
    <property type="project" value="EnsemblFungi"/>
</dbReference>
<dbReference type="InterPro" id="IPR004203">
    <property type="entry name" value="Cyt_c_oxidase_su4_fam"/>
</dbReference>
<dbReference type="AlphaFoldDB" id="A0A1E4RD41"/>
<dbReference type="Pfam" id="PF02936">
    <property type="entry name" value="COX4"/>
    <property type="match status" value="1"/>
</dbReference>
<dbReference type="InterPro" id="IPR036639">
    <property type="entry name" value="Cyt_c_oxidase_su4_sf"/>
</dbReference>
<evidence type="ECO:0000256" key="11">
    <source>
        <dbReference type="SAM" id="Phobius"/>
    </source>
</evidence>
<dbReference type="RefSeq" id="XP_020074213.1">
    <property type="nucleotide sequence ID" value="XM_020219029.1"/>
</dbReference>
<evidence type="ECO:0000256" key="3">
    <source>
        <dbReference type="ARBA" id="ARBA00008135"/>
    </source>
</evidence>
<dbReference type="FunFam" id="1.10.442.10:FF:000002">
    <property type="entry name" value="Cytochrome c oxidase subunit V"/>
    <property type="match status" value="1"/>
</dbReference>
<dbReference type="GO" id="GO:0016491">
    <property type="term" value="F:oxidoreductase activity"/>
    <property type="evidence" value="ECO:0007669"/>
    <property type="project" value="UniProtKB-KW"/>
</dbReference>
<evidence type="ECO:0000256" key="10">
    <source>
        <dbReference type="ARBA" id="ARBA00023136"/>
    </source>
</evidence>
<keyword evidence="5" id="KW-0999">Mitochondrion inner membrane</keyword>
<dbReference type="GO" id="GO:0006123">
    <property type="term" value="P:mitochondrial electron transport, cytochrome c to oxygen"/>
    <property type="evidence" value="ECO:0007669"/>
    <property type="project" value="InterPro"/>
</dbReference>
<comment type="subcellular location">
    <subcellularLocation>
        <location evidence="1">Mitochondrion inner membrane</location>
        <topology evidence="1">Single-pass membrane protein</topology>
    </subcellularLocation>
</comment>
<name>A0A1E4RD41_9ASCO</name>
<organism evidence="12 13">
    <name type="scientific">Hyphopichia burtonii NRRL Y-1933</name>
    <dbReference type="NCBI Taxonomy" id="984485"/>
    <lineage>
        <taxon>Eukaryota</taxon>
        <taxon>Fungi</taxon>
        <taxon>Dikarya</taxon>
        <taxon>Ascomycota</taxon>
        <taxon>Saccharomycotina</taxon>
        <taxon>Pichiomycetes</taxon>
        <taxon>Debaryomycetaceae</taxon>
        <taxon>Hyphopichia</taxon>
    </lineage>
</organism>
<keyword evidence="7 11" id="KW-1133">Transmembrane helix</keyword>
<dbReference type="GeneID" id="30993579"/>
<accession>A0A1E4RD41</accession>
<dbReference type="STRING" id="984485.A0A1E4RD41"/>
<keyword evidence="10 11" id="KW-0472">Membrane</keyword>
<dbReference type="Proteomes" id="UP000095085">
    <property type="component" value="Unassembled WGS sequence"/>
</dbReference>
<keyword evidence="9" id="KW-0496">Mitochondrion</keyword>
<dbReference type="Gene3D" id="1.10.442.10">
    <property type="entry name" value="Cytochrome c oxidase subunit IV"/>
    <property type="match status" value="1"/>
</dbReference>
<comment type="similarity">
    <text evidence="3">Belongs to the cytochrome c oxidase IV family.</text>
</comment>
<dbReference type="PANTHER" id="PTHR10707">
    <property type="entry name" value="CYTOCHROME C OXIDASE SUBUNIT IV"/>
    <property type="match status" value="1"/>
</dbReference>
<comment type="pathway">
    <text evidence="2">Energy metabolism; oxidative phosphorylation.</text>
</comment>
<evidence type="ECO:0000256" key="5">
    <source>
        <dbReference type="ARBA" id="ARBA00022792"/>
    </source>
</evidence>
<proteinExistence type="inferred from homology"/>
<evidence type="ECO:0000313" key="12">
    <source>
        <dbReference type="EMBL" id="ODV65146.1"/>
    </source>
</evidence>
<evidence type="ECO:0000256" key="4">
    <source>
        <dbReference type="ARBA" id="ARBA00022692"/>
    </source>
</evidence>
<evidence type="ECO:0000256" key="7">
    <source>
        <dbReference type="ARBA" id="ARBA00022989"/>
    </source>
</evidence>
<protein>
    <submittedName>
        <fullName evidence="12">Cytochrome c oxidase subunit IV</fullName>
    </submittedName>
</protein>
<dbReference type="GO" id="GO:0045277">
    <property type="term" value="C:respiratory chain complex IV"/>
    <property type="evidence" value="ECO:0007669"/>
    <property type="project" value="EnsemblFungi"/>
</dbReference>
<evidence type="ECO:0000313" key="13">
    <source>
        <dbReference type="Proteomes" id="UP000095085"/>
    </source>
</evidence>
<sequence>MFRQSIQRIAVRQQSTVAKTAPRALSNAYVGKLDSRWESLPKEDRDTLISELKGRMELPWQELTPAEKKAAYYISFGEWGPRKPLHSPSDRAKVFWGTVIGLAAGVGLFAVIRSFAADGPTTMNRQWQEASDEYLKSKNANPFTGYSQIQ</sequence>
<reference evidence="13" key="1">
    <citation type="submission" date="2016-05" db="EMBL/GenBank/DDBJ databases">
        <title>Comparative genomics of biotechnologically important yeasts.</title>
        <authorList>
            <consortium name="DOE Joint Genome Institute"/>
            <person name="Riley R."/>
            <person name="Haridas S."/>
            <person name="Wolfe K.H."/>
            <person name="Lopes M.R."/>
            <person name="Hittinger C.T."/>
            <person name="Goker M."/>
            <person name="Salamov A."/>
            <person name="Wisecaver J."/>
            <person name="Long T.M."/>
            <person name="Aerts A.L."/>
            <person name="Barry K."/>
            <person name="Choi C."/>
            <person name="Clum A."/>
            <person name="Coughlan A.Y."/>
            <person name="Deshpande S."/>
            <person name="Douglass A.P."/>
            <person name="Hanson S.J."/>
            <person name="Klenk H.-P."/>
            <person name="Labutti K."/>
            <person name="Lapidus A."/>
            <person name="Lindquist E."/>
            <person name="Lipzen A."/>
            <person name="Meier-Kolthoff J.P."/>
            <person name="Ohm R.A."/>
            <person name="Otillar R.P."/>
            <person name="Pangilinan J."/>
            <person name="Peng Y."/>
            <person name="Rokas A."/>
            <person name="Rosa C.A."/>
            <person name="Scheuner C."/>
            <person name="Sibirny A.A."/>
            <person name="Slot J.C."/>
            <person name="Stielow J.B."/>
            <person name="Sun H."/>
            <person name="Kurtzman C.P."/>
            <person name="Blackwell M."/>
            <person name="Grigoriev I.V."/>
            <person name="Jeffries T.W."/>
        </authorList>
    </citation>
    <scope>NUCLEOTIDE SEQUENCE [LARGE SCALE GENOMIC DNA]</scope>
    <source>
        <strain evidence="13">NRRL Y-1933</strain>
    </source>
</reference>
<evidence type="ECO:0000256" key="2">
    <source>
        <dbReference type="ARBA" id="ARBA00004673"/>
    </source>
</evidence>
<keyword evidence="13" id="KW-1185">Reference proteome</keyword>
<dbReference type="OrthoDB" id="186013at2759"/>
<keyword evidence="8" id="KW-0560">Oxidoreductase</keyword>
<keyword evidence="6" id="KW-0809">Transit peptide</keyword>
<evidence type="ECO:0000256" key="6">
    <source>
        <dbReference type="ARBA" id="ARBA00022946"/>
    </source>
</evidence>